<evidence type="ECO:0000256" key="3">
    <source>
        <dbReference type="ARBA" id="ARBA00022692"/>
    </source>
</evidence>
<keyword evidence="3 6" id="KW-0812">Transmembrane</keyword>
<dbReference type="InterPro" id="IPR018385">
    <property type="entry name" value="C4_dicarb_anaerob_car-like"/>
</dbReference>
<dbReference type="Proteomes" id="UP000244369">
    <property type="component" value="Chromosome"/>
</dbReference>
<evidence type="ECO:0000256" key="4">
    <source>
        <dbReference type="ARBA" id="ARBA00022989"/>
    </source>
</evidence>
<keyword evidence="2" id="KW-1003">Cell membrane</keyword>
<evidence type="ECO:0000256" key="2">
    <source>
        <dbReference type="ARBA" id="ARBA00022475"/>
    </source>
</evidence>
<evidence type="ECO:0000256" key="1">
    <source>
        <dbReference type="ARBA" id="ARBA00004651"/>
    </source>
</evidence>
<comment type="subcellular location">
    <subcellularLocation>
        <location evidence="1">Cell membrane</location>
        <topology evidence="1">Multi-pass membrane protein</topology>
    </subcellularLocation>
</comment>
<dbReference type="InterPro" id="IPR051679">
    <property type="entry name" value="DASS-Related_Transporters"/>
</dbReference>
<evidence type="ECO:0000256" key="5">
    <source>
        <dbReference type="ARBA" id="ARBA00023136"/>
    </source>
</evidence>
<dbReference type="PANTHER" id="PTHR43652:SF6">
    <property type="entry name" value="ARGININE REPRESSOR"/>
    <property type="match status" value="1"/>
</dbReference>
<dbReference type="AlphaFoldDB" id="A0A2S1ETY4"/>
<dbReference type="PANTHER" id="PTHR43652">
    <property type="entry name" value="BASIC AMINO ACID ANTIPORTER YFCC-RELATED"/>
    <property type="match status" value="1"/>
</dbReference>
<protein>
    <recommendedName>
        <fullName evidence="9">Arginine/ornithine antiporter ArcD</fullName>
    </recommendedName>
</protein>
<accession>A0A2S1ETY4</accession>
<keyword evidence="5 6" id="KW-0472">Membrane</keyword>
<gene>
    <name evidence="7" type="ORF">LWHH1689_2114</name>
</gene>
<feature type="transmembrane region" description="Helical" evidence="6">
    <location>
        <begin position="27"/>
        <end position="46"/>
    </location>
</feature>
<proteinExistence type="predicted"/>
<reference evidence="7 8" key="1">
    <citation type="submission" date="2018-03" db="EMBL/GenBank/DDBJ databases">
        <title>Complete Genome Sequence of the Chinese traditional Highland Barley wine Isolate Lactobacillus reuteri WHH1689.</title>
        <authorList>
            <person name="Chen S."/>
            <person name="Chen L."/>
            <person name="Chen L."/>
            <person name="Li Y."/>
        </authorList>
    </citation>
    <scope>NUCLEOTIDE SEQUENCE [LARGE SCALE GENOMIC DNA]</scope>
    <source>
        <strain evidence="7 8">WHH1689</strain>
    </source>
</reference>
<dbReference type="EMBL" id="CP027805">
    <property type="protein sequence ID" value="AWD63395.1"/>
    <property type="molecule type" value="Genomic_DNA"/>
</dbReference>
<evidence type="ECO:0008006" key="9">
    <source>
        <dbReference type="Google" id="ProtNLM"/>
    </source>
</evidence>
<keyword evidence="4 6" id="KW-1133">Transmembrane helix</keyword>
<name>A0A2S1ETY4_LIMRT</name>
<evidence type="ECO:0000313" key="7">
    <source>
        <dbReference type="EMBL" id="AWD63395.1"/>
    </source>
</evidence>
<evidence type="ECO:0000256" key="6">
    <source>
        <dbReference type="SAM" id="Phobius"/>
    </source>
</evidence>
<dbReference type="Pfam" id="PF03606">
    <property type="entry name" value="DcuC"/>
    <property type="match status" value="1"/>
</dbReference>
<feature type="transmembrane region" description="Helical" evidence="6">
    <location>
        <begin position="108"/>
        <end position="130"/>
    </location>
</feature>
<organism evidence="7 8">
    <name type="scientific">Limosilactobacillus reuteri</name>
    <name type="common">Lactobacillus reuteri</name>
    <dbReference type="NCBI Taxonomy" id="1598"/>
    <lineage>
        <taxon>Bacteria</taxon>
        <taxon>Bacillati</taxon>
        <taxon>Bacillota</taxon>
        <taxon>Bacilli</taxon>
        <taxon>Lactobacillales</taxon>
        <taxon>Lactobacillaceae</taxon>
        <taxon>Limosilactobacillus</taxon>
    </lineage>
</organism>
<evidence type="ECO:0000313" key="8">
    <source>
        <dbReference type="Proteomes" id="UP000244369"/>
    </source>
</evidence>
<feature type="transmembrane region" description="Helical" evidence="6">
    <location>
        <begin position="66"/>
        <end position="88"/>
    </location>
</feature>
<sequence length="193" mass="21172">MIGVVKASGAFESGLAALSTKTKGKEFILVFLVTVLLALGGTLCGIEEEAVAFYPILAPVFIAMDYDSIVCVGAIFLASSLGTTFSVINPFSVVIASNAAGTTFTQGMAGRIFGLVIAVTCLLFYLHWYARKVQQDPQFSYSYDDREKFDQMWGMTTSEEKDQRFTLKNYFNFICLCFPNYDLGSNGQRMGLS</sequence>
<dbReference type="GO" id="GO:0005886">
    <property type="term" value="C:plasma membrane"/>
    <property type="evidence" value="ECO:0007669"/>
    <property type="project" value="UniProtKB-SubCell"/>
</dbReference>